<protein>
    <submittedName>
        <fullName evidence="2">Uncharacterized protein</fullName>
    </submittedName>
</protein>
<dbReference type="AlphaFoldDB" id="A0AAE9IPF1"/>
<name>A0AAE9IPF1_CAEBR</name>
<evidence type="ECO:0000313" key="3">
    <source>
        <dbReference type="Proteomes" id="UP000827892"/>
    </source>
</evidence>
<organism evidence="2 3">
    <name type="scientific">Caenorhabditis briggsae</name>
    <dbReference type="NCBI Taxonomy" id="6238"/>
    <lineage>
        <taxon>Eukaryota</taxon>
        <taxon>Metazoa</taxon>
        <taxon>Ecdysozoa</taxon>
        <taxon>Nematoda</taxon>
        <taxon>Chromadorea</taxon>
        <taxon>Rhabditida</taxon>
        <taxon>Rhabditina</taxon>
        <taxon>Rhabditomorpha</taxon>
        <taxon>Rhabditoidea</taxon>
        <taxon>Rhabditidae</taxon>
        <taxon>Peloderinae</taxon>
        <taxon>Caenorhabditis</taxon>
    </lineage>
</organism>
<dbReference type="EMBL" id="CP090893">
    <property type="protein sequence ID" value="ULT99430.1"/>
    <property type="molecule type" value="Genomic_DNA"/>
</dbReference>
<feature type="region of interest" description="Disordered" evidence="1">
    <location>
        <begin position="23"/>
        <end position="43"/>
    </location>
</feature>
<evidence type="ECO:0000256" key="1">
    <source>
        <dbReference type="SAM" id="MobiDB-lite"/>
    </source>
</evidence>
<dbReference type="Proteomes" id="UP000827892">
    <property type="component" value="Chromosome III"/>
</dbReference>
<gene>
    <name evidence="2" type="ORF">L3Y34_000628</name>
</gene>
<proteinExistence type="predicted"/>
<sequence length="124" mass="14406">MLLYSLKPPACVRYRVNSKFRFKAPRSKQLSESRSESGNVPQPPVKSAFCLKYNERKIRARKNFRNCRPIRQETIKVEDASFSHSILCTGACPSPLCPQLLLFLHTHRPRRRSFIRKSETITSI</sequence>
<reference evidence="2 3" key="1">
    <citation type="submission" date="2022-05" db="EMBL/GenBank/DDBJ databases">
        <title>Chromosome-level reference genomes for two strains of Caenorhabditis briggsae: an improved platform for comparative genomics.</title>
        <authorList>
            <person name="Stevens L."/>
            <person name="Andersen E.C."/>
        </authorList>
    </citation>
    <scope>NUCLEOTIDE SEQUENCE [LARGE SCALE GENOMIC DNA]</scope>
    <source>
        <strain evidence="2">QX1410_ONT</strain>
        <tissue evidence="2">Whole-organism</tissue>
    </source>
</reference>
<accession>A0AAE9IPF1</accession>
<evidence type="ECO:0000313" key="2">
    <source>
        <dbReference type="EMBL" id="ULT99430.1"/>
    </source>
</evidence>